<comment type="caution">
    <text evidence="5">The sequence shown here is derived from an EMBL/GenBank/DDBJ whole genome shotgun (WGS) entry which is preliminary data.</text>
</comment>
<gene>
    <name evidence="4 5" type="primary">rplW</name>
    <name evidence="5" type="ORF">IAD18_01200</name>
</gene>
<dbReference type="PANTHER" id="PTHR11620">
    <property type="entry name" value="60S RIBOSOMAL PROTEIN L23A"/>
    <property type="match status" value="1"/>
</dbReference>
<dbReference type="GO" id="GO:0005840">
    <property type="term" value="C:ribosome"/>
    <property type="evidence" value="ECO:0007669"/>
    <property type="project" value="UniProtKB-KW"/>
</dbReference>
<organism evidence="5 6">
    <name type="scientific">Candidatus Limisoma intestinavium</name>
    <dbReference type="NCBI Taxonomy" id="2840856"/>
    <lineage>
        <taxon>Bacteria</taxon>
        <taxon>Pseudomonadati</taxon>
        <taxon>Bacteroidota</taxon>
        <taxon>Bacteroidia</taxon>
        <taxon>Bacteroidales</taxon>
        <taxon>Candidatus Limisoma</taxon>
    </lineage>
</organism>
<dbReference type="NCBIfam" id="NF004363">
    <property type="entry name" value="PRK05738.2-4"/>
    <property type="match status" value="1"/>
</dbReference>
<dbReference type="AlphaFoldDB" id="A0A9D1IJT4"/>
<reference evidence="5" key="1">
    <citation type="submission" date="2020-10" db="EMBL/GenBank/DDBJ databases">
        <authorList>
            <person name="Gilroy R."/>
        </authorList>
    </citation>
    <scope>NUCLEOTIDE SEQUENCE</scope>
    <source>
        <strain evidence="5">17073</strain>
    </source>
</reference>
<name>A0A9D1IJT4_9BACT</name>
<reference evidence="5" key="2">
    <citation type="journal article" date="2021" name="PeerJ">
        <title>Extensive microbial diversity within the chicken gut microbiome revealed by metagenomics and culture.</title>
        <authorList>
            <person name="Gilroy R."/>
            <person name="Ravi A."/>
            <person name="Getino M."/>
            <person name="Pursley I."/>
            <person name="Horton D.L."/>
            <person name="Alikhan N.F."/>
            <person name="Baker D."/>
            <person name="Gharbi K."/>
            <person name="Hall N."/>
            <person name="Watson M."/>
            <person name="Adriaenssens E.M."/>
            <person name="Foster-Nyarko E."/>
            <person name="Jarju S."/>
            <person name="Secka A."/>
            <person name="Antonio M."/>
            <person name="Oren A."/>
            <person name="Chaudhuri R.R."/>
            <person name="La Ragione R."/>
            <person name="Hildebrand F."/>
            <person name="Pallen M.J."/>
        </authorList>
    </citation>
    <scope>NUCLEOTIDE SEQUENCE</scope>
    <source>
        <strain evidence="5">17073</strain>
    </source>
</reference>
<dbReference type="EMBL" id="DVMS01000029">
    <property type="protein sequence ID" value="HIU38265.1"/>
    <property type="molecule type" value="Genomic_DNA"/>
</dbReference>
<dbReference type="GO" id="GO:0003735">
    <property type="term" value="F:structural constituent of ribosome"/>
    <property type="evidence" value="ECO:0007669"/>
    <property type="project" value="InterPro"/>
</dbReference>
<sequence>MDIMIKPIVTEKATSLSEKFNRYTFSVSPAANKVQIKNLVESLYGVKVVSVNTAKCAGKRKARYTKAGLIRGQKPSYKKAFVTVAEGDTIDFYSNI</sequence>
<protein>
    <recommendedName>
        <fullName evidence="4">Large ribosomal subunit protein uL23</fullName>
    </recommendedName>
</protein>
<keyword evidence="4" id="KW-0699">rRNA-binding</keyword>
<evidence type="ECO:0000256" key="2">
    <source>
        <dbReference type="ARBA" id="ARBA00022980"/>
    </source>
</evidence>
<evidence type="ECO:0000313" key="5">
    <source>
        <dbReference type="EMBL" id="HIU38265.1"/>
    </source>
</evidence>
<evidence type="ECO:0000256" key="1">
    <source>
        <dbReference type="ARBA" id="ARBA00006700"/>
    </source>
</evidence>
<keyword evidence="3 4" id="KW-0687">Ribonucleoprotein</keyword>
<accession>A0A9D1IJT4</accession>
<evidence type="ECO:0000256" key="4">
    <source>
        <dbReference type="HAMAP-Rule" id="MF_01369"/>
    </source>
</evidence>
<dbReference type="SUPFAM" id="SSF54189">
    <property type="entry name" value="Ribosomal proteins S24e, L23 and L15e"/>
    <property type="match status" value="1"/>
</dbReference>
<comment type="function">
    <text evidence="4">One of the early assembly proteins it binds 23S rRNA. One of the proteins that surrounds the polypeptide exit tunnel on the outside of the ribosome. Forms the main docking site for trigger factor binding to the ribosome.</text>
</comment>
<evidence type="ECO:0000313" key="6">
    <source>
        <dbReference type="Proteomes" id="UP000824076"/>
    </source>
</evidence>
<dbReference type="GO" id="GO:1990904">
    <property type="term" value="C:ribonucleoprotein complex"/>
    <property type="evidence" value="ECO:0007669"/>
    <property type="project" value="UniProtKB-KW"/>
</dbReference>
<keyword evidence="4" id="KW-0694">RNA-binding</keyword>
<keyword evidence="2 4" id="KW-0689">Ribosomal protein</keyword>
<dbReference type="GO" id="GO:0006412">
    <property type="term" value="P:translation"/>
    <property type="evidence" value="ECO:0007669"/>
    <property type="project" value="UniProtKB-UniRule"/>
</dbReference>
<dbReference type="Pfam" id="PF00276">
    <property type="entry name" value="Ribosomal_L23"/>
    <property type="match status" value="1"/>
</dbReference>
<dbReference type="InterPro" id="IPR012678">
    <property type="entry name" value="Ribosomal_uL23/eL15/eS24_sf"/>
</dbReference>
<proteinExistence type="inferred from homology"/>
<dbReference type="Gene3D" id="3.30.70.330">
    <property type="match status" value="1"/>
</dbReference>
<evidence type="ECO:0000256" key="3">
    <source>
        <dbReference type="ARBA" id="ARBA00023274"/>
    </source>
</evidence>
<comment type="subunit">
    <text evidence="4">Part of the 50S ribosomal subunit. Contacts protein L29, and trigger factor when it is bound to the ribosome.</text>
</comment>
<comment type="similarity">
    <text evidence="1 4">Belongs to the universal ribosomal protein uL23 family.</text>
</comment>
<dbReference type="Proteomes" id="UP000824076">
    <property type="component" value="Unassembled WGS sequence"/>
</dbReference>
<dbReference type="InterPro" id="IPR013025">
    <property type="entry name" value="Ribosomal_uL23-like"/>
</dbReference>
<dbReference type="GO" id="GO:0019843">
    <property type="term" value="F:rRNA binding"/>
    <property type="evidence" value="ECO:0007669"/>
    <property type="project" value="UniProtKB-UniRule"/>
</dbReference>
<dbReference type="HAMAP" id="MF_01369_B">
    <property type="entry name" value="Ribosomal_uL23_B"/>
    <property type="match status" value="1"/>
</dbReference>
<dbReference type="InterPro" id="IPR012677">
    <property type="entry name" value="Nucleotide-bd_a/b_plait_sf"/>
</dbReference>